<dbReference type="Pfam" id="PF00440">
    <property type="entry name" value="TetR_N"/>
    <property type="match status" value="1"/>
</dbReference>
<accession>A0A318PUI9</accession>
<evidence type="ECO:0000313" key="7">
    <source>
        <dbReference type="EMBL" id="PYD62745.1"/>
    </source>
</evidence>
<organism evidence="7 8">
    <name type="scientific">Gluconacetobacter entanii</name>
    <dbReference type="NCBI Taxonomy" id="108528"/>
    <lineage>
        <taxon>Bacteria</taxon>
        <taxon>Pseudomonadati</taxon>
        <taxon>Pseudomonadota</taxon>
        <taxon>Alphaproteobacteria</taxon>
        <taxon>Acetobacterales</taxon>
        <taxon>Acetobacteraceae</taxon>
        <taxon>Gluconacetobacter</taxon>
    </lineage>
</organism>
<gene>
    <name evidence="7" type="ORF">CFR72_10915</name>
</gene>
<dbReference type="PROSITE" id="PS50977">
    <property type="entry name" value="HTH_TETR_2"/>
    <property type="match status" value="1"/>
</dbReference>
<dbReference type="InterPro" id="IPR036271">
    <property type="entry name" value="Tet_transcr_reg_TetR-rel_C_sf"/>
</dbReference>
<feature type="domain" description="HTH tetR-type" evidence="6">
    <location>
        <begin position="30"/>
        <end position="90"/>
    </location>
</feature>
<evidence type="ECO:0000256" key="3">
    <source>
        <dbReference type="ARBA" id="ARBA00023163"/>
    </source>
</evidence>
<feature type="DNA-binding region" description="H-T-H motif" evidence="4">
    <location>
        <begin position="53"/>
        <end position="72"/>
    </location>
</feature>
<sequence length="208" mass="21486">MSSSHGTVTLAPPSSGGIRGRPSPKAYHHGDLRAALLRAARSIVEEQGIAALGLRAITRRAGVSSAAAAPHFGNLTGLLSALATIGYEELAAALAPAMGKGAHATGMAYVRFAILNPGLFTLMFRSDAIDRGLPALAQASGRTSDMLTQVIGAMKEPHAARTRAGTRAALWGRVHGLAVLAVDGFLDMLLARDGAGMTLEELVEDALR</sequence>
<comment type="caution">
    <text evidence="7">The sequence shown here is derived from an EMBL/GenBank/DDBJ whole genome shotgun (WGS) entry which is preliminary data.</text>
</comment>
<protein>
    <submittedName>
        <fullName evidence="7">TetR family transcriptional regulator</fullName>
    </submittedName>
</protein>
<dbReference type="Pfam" id="PF13305">
    <property type="entry name" value="TetR_C_33"/>
    <property type="match status" value="1"/>
</dbReference>
<dbReference type="InterPro" id="IPR001647">
    <property type="entry name" value="HTH_TetR"/>
</dbReference>
<keyword evidence="2 4" id="KW-0238">DNA-binding</keyword>
<feature type="region of interest" description="Disordered" evidence="5">
    <location>
        <begin position="1"/>
        <end position="24"/>
    </location>
</feature>
<dbReference type="EMBL" id="NKUF01000024">
    <property type="protein sequence ID" value="PYD62745.1"/>
    <property type="molecule type" value="Genomic_DNA"/>
</dbReference>
<evidence type="ECO:0000256" key="4">
    <source>
        <dbReference type="PROSITE-ProRule" id="PRU00335"/>
    </source>
</evidence>
<proteinExistence type="predicted"/>
<dbReference type="InterPro" id="IPR025996">
    <property type="entry name" value="MT1864/Rv1816-like_C"/>
</dbReference>
<dbReference type="Proteomes" id="UP000248301">
    <property type="component" value="Unassembled WGS sequence"/>
</dbReference>
<evidence type="ECO:0000256" key="1">
    <source>
        <dbReference type="ARBA" id="ARBA00023015"/>
    </source>
</evidence>
<keyword evidence="3" id="KW-0804">Transcription</keyword>
<dbReference type="SUPFAM" id="SSF48498">
    <property type="entry name" value="Tetracyclin repressor-like, C-terminal domain"/>
    <property type="match status" value="1"/>
</dbReference>
<evidence type="ECO:0000256" key="2">
    <source>
        <dbReference type="ARBA" id="ARBA00023125"/>
    </source>
</evidence>
<keyword evidence="1" id="KW-0805">Transcription regulation</keyword>
<dbReference type="RefSeq" id="WP_110913988.1">
    <property type="nucleotide sequence ID" value="NZ_NKUF01000024.1"/>
</dbReference>
<dbReference type="InterPro" id="IPR009057">
    <property type="entry name" value="Homeodomain-like_sf"/>
</dbReference>
<dbReference type="SUPFAM" id="SSF46689">
    <property type="entry name" value="Homeodomain-like"/>
    <property type="match status" value="1"/>
</dbReference>
<name>A0A318PUI9_9PROT</name>
<dbReference type="AlphaFoldDB" id="A0A318PUI9"/>
<dbReference type="GO" id="GO:0003677">
    <property type="term" value="F:DNA binding"/>
    <property type="evidence" value="ECO:0007669"/>
    <property type="project" value="UniProtKB-UniRule"/>
</dbReference>
<dbReference type="OrthoDB" id="7056813at2"/>
<evidence type="ECO:0000259" key="6">
    <source>
        <dbReference type="PROSITE" id="PS50977"/>
    </source>
</evidence>
<evidence type="ECO:0000313" key="8">
    <source>
        <dbReference type="Proteomes" id="UP000248301"/>
    </source>
</evidence>
<dbReference type="Gene3D" id="1.10.357.10">
    <property type="entry name" value="Tetracycline Repressor, domain 2"/>
    <property type="match status" value="1"/>
</dbReference>
<reference evidence="7 8" key="1">
    <citation type="submission" date="2017-07" db="EMBL/GenBank/DDBJ databases">
        <title>A draft genome sequence of Gluconacetobacter entanii LTH 4560.</title>
        <authorList>
            <person name="Skraban J."/>
            <person name="Cleenwerck I."/>
            <person name="Vandamme P."/>
            <person name="Trcek J."/>
        </authorList>
    </citation>
    <scope>NUCLEOTIDE SEQUENCE [LARGE SCALE GENOMIC DNA]</scope>
    <source>
        <strain evidence="7 8">LTH 4560</strain>
    </source>
</reference>
<evidence type="ECO:0000256" key="5">
    <source>
        <dbReference type="SAM" id="MobiDB-lite"/>
    </source>
</evidence>